<evidence type="ECO:0000256" key="7">
    <source>
        <dbReference type="ARBA" id="ARBA00023136"/>
    </source>
</evidence>
<feature type="domain" description="Type II secretion system protein GspF" evidence="9">
    <location>
        <begin position="273"/>
        <end position="390"/>
    </location>
</feature>
<keyword evidence="6 8" id="KW-1133">Transmembrane helix</keyword>
<keyword evidence="11" id="KW-1185">Reference proteome</keyword>
<dbReference type="InterPro" id="IPR003004">
    <property type="entry name" value="GspF/PilC"/>
</dbReference>
<feature type="transmembrane region" description="Helical" evidence="8">
    <location>
        <begin position="166"/>
        <end position="188"/>
    </location>
</feature>
<keyword evidence="7 8" id="KW-0472">Membrane</keyword>
<evidence type="ECO:0000313" key="10">
    <source>
        <dbReference type="EMBL" id="OAG28210.1"/>
    </source>
</evidence>
<evidence type="ECO:0000313" key="11">
    <source>
        <dbReference type="Proteomes" id="UP000076964"/>
    </source>
</evidence>
<evidence type="ECO:0000256" key="1">
    <source>
        <dbReference type="ARBA" id="ARBA00004429"/>
    </source>
</evidence>
<evidence type="ECO:0000256" key="5">
    <source>
        <dbReference type="ARBA" id="ARBA00022692"/>
    </source>
</evidence>
<protein>
    <recommendedName>
        <fullName evidence="9">Type II secretion system protein GspF domain-containing protein</fullName>
    </recommendedName>
</protein>
<feature type="transmembrane region" description="Helical" evidence="8">
    <location>
        <begin position="372"/>
        <end position="393"/>
    </location>
</feature>
<dbReference type="OrthoDB" id="9805682at2"/>
<dbReference type="InterPro" id="IPR018076">
    <property type="entry name" value="T2SS_GspF_dom"/>
</dbReference>
<evidence type="ECO:0000256" key="2">
    <source>
        <dbReference type="ARBA" id="ARBA00005745"/>
    </source>
</evidence>
<name>A0A177E9W6_9BACT</name>
<evidence type="ECO:0000256" key="8">
    <source>
        <dbReference type="SAM" id="Phobius"/>
    </source>
</evidence>
<evidence type="ECO:0000256" key="4">
    <source>
        <dbReference type="ARBA" id="ARBA00022519"/>
    </source>
</evidence>
<evidence type="ECO:0000256" key="3">
    <source>
        <dbReference type="ARBA" id="ARBA00022475"/>
    </source>
</evidence>
<dbReference type="PRINTS" id="PR00812">
    <property type="entry name" value="BCTERIALGSPF"/>
</dbReference>
<dbReference type="RefSeq" id="WP_068541192.1">
    <property type="nucleotide sequence ID" value="NZ_LSFI01000009.1"/>
</dbReference>
<dbReference type="PANTHER" id="PTHR30012:SF0">
    <property type="entry name" value="TYPE II SECRETION SYSTEM PROTEIN F-RELATED"/>
    <property type="match status" value="1"/>
</dbReference>
<dbReference type="STRING" id="1795632.TH606_02875"/>
<evidence type="ECO:0000256" key="6">
    <source>
        <dbReference type="ARBA" id="ARBA00022989"/>
    </source>
</evidence>
<dbReference type="EMBL" id="LSFI01000009">
    <property type="protein sequence ID" value="OAG28210.1"/>
    <property type="molecule type" value="Genomic_DNA"/>
</dbReference>
<dbReference type="Gene3D" id="1.20.81.30">
    <property type="entry name" value="Type II secretion system (T2SS), domain F"/>
    <property type="match status" value="2"/>
</dbReference>
<dbReference type="Pfam" id="PF00482">
    <property type="entry name" value="T2SSF"/>
    <property type="match status" value="2"/>
</dbReference>
<evidence type="ECO:0000259" key="9">
    <source>
        <dbReference type="Pfam" id="PF00482"/>
    </source>
</evidence>
<dbReference type="FunFam" id="1.20.81.30:FF:000001">
    <property type="entry name" value="Type II secretion system protein F"/>
    <property type="match status" value="1"/>
</dbReference>
<organism evidence="10 11">
    <name type="scientific">Thermodesulfatator autotrophicus</name>
    <dbReference type="NCBI Taxonomy" id="1795632"/>
    <lineage>
        <taxon>Bacteria</taxon>
        <taxon>Pseudomonadati</taxon>
        <taxon>Thermodesulfobacteriota</taxon>
        <taxon>Thermodesulfobacteria</taxon>
        <taxon>Thermodesulfobacteriales</taxon>
        <taxon>Thermodesulfatatoraceae</taxon>
        <taxon>Thermodesulfatator</taxon>
    </lineage>
</organism>
<dbReference type="PANTHER" id="PTHR30012">
    <property type="entry name" value="GENERAL SECRETION PATHWAY PROTEIN"/>
    <property type="match status" value="1"/>
</dbReference>
<proteinExistence type="inferred from homology"/>
<keyword evidence="3" id="KW-1003">Cell membrane</keyword>
<dbReference type="AlphaFoldDB" id="A0A177E9W6"/>
<comment type="similarity">
    <text evidence="2">Belongs to the GSP F family.</text>
</comment>
<feature type="transmembrane region" description="Helical" evidence="8">
    <location>
        <begin position="219"/>
        <end position="238"/>
    </location>
</feature>
<keyword evidence="4" id="KW-0997">Cell inner membrane</keyword>
<feature type="domain" description="Type II secretion system protein GspF" evidence="9">
    <location>
        <begin position="64"/>
        <end position="189"/>
    </location>
</feature>
<dbReference type="GO" id="GO:0005886">
    <property type="term" value="C:plasma membrane"/>
    <property type="evidence" value="ECO:0007669"/>
    <property type="project" value="UniProtKB-SubCell"/>
</dbReference>
<keyword evidence="5 8" id="KW-0812">Transmembrane</keyword>
<accession>A0A177E9W6</accession>
<dbReference type="Proteomes" id="UP000076964">
    <property type="component" value="Unassembled WGS sequence"/>
</dbReference>
<sequence>MRFRYAAVTSEGQVKQGEVEALDLSEALEHLRAEGLVPLEVVPAKRRWSFSLSRGARHQELLLFTEQLERLLKSGLTLDKALNILERVFQATGKTSLQNMTEEIKKKLQKGESFSQALKETGFFPEFYVSLVYAGEISGALSEILKDLARYIKEEHSFRQELKSALIYPSFLVIFGLLAVQTVLVYILPRFGSIFDQLGVTPPLITRILLAVGSFWKTYGWIFLLIMLLAMVALRLSLRNSQDRLRAERFLLKIPYFGRFFFLADMARVFHGISVMVRGGVALPKAITIASHIPRFYLLRDFLAQASLQIKEGTRLSSIFKEFPGSFDFVANFIALGEETGDLGQAFADMAYLCEEEVRVASKRFISILEPATILFFGLLLGSMIISILMAIFDVRLGY</sequence>
<dbReference type="InterPro" id="IPR042094">
    <property type="entry name" value="T2SS_GspF_sf"/>
</dbReference>
<reference evidence="10 11" key="1">
    <citation type="submission" date="2016-02" db="EMBL/GenBank/DDBJ databases">
        <title>Draft genome sequence of Thermodesulfatator sp. S606.</title>
        <authorList>
            <person name="Lai Q."/>
            <person name="Cao J."/>
            <person name="Dupont S."/>
            <person name="Shao Z."/>
            <person name="Jebbar M."/>
            <person name="Alain K."/>
        </authorList>
    </citation>
    <scope>NUCLEOTIDE SEQUENCE [LARGE SCALE GENOMIC DNA]</scope>
    <source>
        <strain evidence="10 11">S606</strain>
    </source>
</reference>
<gene>
    <name evidence="10" type="ORF">TH606_02875</name>
</gene>
<comment type="caution">
    <text evidence="10">The sequence shown here is derived from an EMBL/GenBank/DDBJ whole genome shotgun (WGS) entry which is preliminary data.</text>
</comment>
<comment type="subcellular location">
    <subcellularLocation>
        <location evidence="1">Cell inner membrane</location>
        <topology evidence="1">Multi-pass membrane protein</topology>
    </subcellularLocation>
</comment>